<gene>
    <name evidence="6" type="ORF">S40285_04890</name>
</gene>
<sequence length="473" mass="52910">MECDICHRGYDAHRLPFLCPVDARNRVYEGRMRNAQLLLQNEALQKQINDLLAETPAKPNRDTVDKTLALQRTEEDRTDQILAAADRLREEVKAARAQIQAKRTAVARRRADLAAVSQGLAERREKQRKDVDKATQVIKHRWSDRAEDMARTRSFLCAEAARLYGLRRVRKGNSSRYEYYLGKLPVVDLATMNTLSPEVISTSLGHISHTLMLASHYLAVRLPAEITLPHRDYPRPTIFSIINSYQHGEVAFPLTSGTTLPAAEHHANDSRTVSRPRPLFIDKPLPQLAKEDPSTYSYFLEGVVLLAYDISWLCCSQGAFSGDKGSFDDICNMGRNLYNLLINQQPLVPTDFPTNLINQDPHAPSQSSNPPPASIGHYSHGTMYNYLGGAQGTELIKSFKLPSPVKLVDKLKKKLVGDGPAPDWEVLEDDEWKIEEAPGNVVEDSKNAPAAKRPDAAGSPRTASNGWMKLKNR</sequence>
<dbReference type="OMA" id="HYLSIRL"/>
<name>A0A084QP68_STAC4</name>
<accession>A0A084QP68</accession>
<proteinExistence type="inferred from homology"/>
<reference evidence="6 7" key="1">
    <citation type="journal article" date="2014" name="BMC Genomics">
        <title>Comparative genome sequencing reveals chemotype-specific gene clusters in the toxigenic black mold Stachybotrys.</title>
        <authorList>
            <person name="Semeiks J."/>
            <person name="Borek D."/>
            <person name="Otwinowski Z."/>
            <person name="Grishin N.V."/>
        </authorList>
    </citation>
    <scope>NUCLEOTIDE SEQUENCE [LARGE SCALE GENOMIC DNA]</scope>
    <source>
        <strain evidence="6 7">IBT 40285</strain>
    </source>
</reference>
<dbReference type="HOGENOM" id="CLU_021590_1_0_1"/>
<feature type="region of interest" description="Disordered" evidence="5">
    <location>
        <begin position="435"/>
        <end position="473"/>
    </location>
</feature>
<dbReference type="EMBL" id="KL660562">
    <property type="protein sequence ID" value="KFA65753.1"/>
    <property type="molecule type" value="Genomic_DNA"/>
</dbReference>
<evidence type="ECO:0000256" key="3">
    <source>
        <dbReference type="ARBA" id="ARBA00023054"/>
    </source>
</evidence>
<dbReference type="GO" id="GO:0035493">
    <property type="term" value="P:SNARE complex assembly"/>
    <property type="evidence" value="ECO:0007669"/>
    <property type="project" value="TreeGrafter"/>
</dbReference>
<organism evidence="6 7">
    <name type="scientific">Stachybotrys chlorohalonatus (strain IBT 40285)</name>
    <dbReference type="NCBI Taxonomy" id="1283841"/>
    <lineage>
        <taxon>Eukaryota</taxon>
        <taxon>Fungi</taxon>
        <taxon>Dikarya</taxon>
        <taxon>Ascomycota</taxon>
        <taxon>Pezizomycotina</taxon>
        <taxon>Sordariomycetes</taxon>
        <taxon>Hypocreomycetidae</taxon>
        <taxon>Hypocreales</taxon>
        <taxon>Stachybotryaceae</taxon>
        <taxon>Stachybotrys</taxon>
    </lineage>
</organism>
<evidence type="ECO:0000313" key="6">
    <source>
        <dbReference type="EMBL" id="KFA65753.1"/>
    </source>
</evidence>
<protein>
    <recommendedName>
        <fullName evidence="2">Autophagy-related protein 14</fullName>
    </recommendedName>
</protein>
<dbReference type="GO" id="GO:0032991">
    <property type="term" value="C:protein-containing complex"/>
    <property type="evidence" value="ECO:0007669"/>
    <property type="project" value="UniProtKB-ARBA"/>
</dbReference>
<dbReference type="Proteomes" id="UP000028524">
    <property type="component" value="Unassembled WGS sequence"/>
</dbReference>
<dbReference type="PANTHER" id="PTHR15157">
    <property type="entry name" value="UV RADIATION RESISTANCE-ASSOCIATED GENE PROTEIN"/>
    <property type="match status" value="1"/>
</dbReference>
<dbReference type="AlphaFoldDB" id="A0A084QP68"/>
<evidence type="ECO:0000313" key="7">
    <source>
        <dbReference type="Proteomes" id="UP000028524"/>
    </source>
</evidence>
<keyword evidence="3 4" id="KW-0175">Coiled coil</keyword>
<feature type="coiled-coil region" evidence="4">
    <location>
        <begin position="78"/>
        <end position="105"/>
    </location>
</feature>
<dbReference type="InterPro" id="IPR018791">
    <property type="entry name" value="UV_resistance/autophagy_Atg14"/>
</dbReference>
<feature type="region of interest" description="Disordered" evidence="5">
    <location>
        <begin position="352"/>
        <end position="375"/>
    </location>
</feature>
<dbReference type="Pfam" id="PF10186">
    <property type="entry name" value="ATG14"/>
    <property type="match status" value="1"/>
</dbReference>
<comment type="similarity">
    <text evidence="1">Belongs to the ATG14 family.</text>
</comment>
<keyword evidence="7" id="KW-1185">Reference proteome</keyword>
<evidence type="ECO:0000256" key="2">
    <source>
        <dbReference type="ARBA" id="ARBA00013807"/>
    </source>
</evidence>
<dbReference type="GO" id="GO:0000323">
    <property type="term" value="C:lytic vacuole"/>
    <property type="evidence" value="ECO:0007669"/>
    <property type="project" value="TreeGrafter"/>
</dbReference>
<evidence type="ECO:0000256" key="4">
    <source>
        <dbReference type="SAM" id="Coils"/>
    </source>
</evidence>
<dbReference type="GO" id="GO:0005768">
    <property type="term" value="C:endosome"/>
    <property type="evidence" value="ECO:0007669"/>
    <property type="project" value="TreeGrafter"/>
</dbReference>
<dbReference type="InParanoid" id="A0A084QP68"/>
<dbReference type="OrthoDB" id="16772at2759"/>
<dbReference type="PANTHER" id="PTHR15157:SF13">
    <property type="entry name" value="AUTOPHAGY-RELATED PROTEIN 14"/>
    <property type="match status" value="1"/>
</dbReference>
<dbReference type="GO" id="GO:0000149">
    <property type="term" value="F:SNARE binding"/>
    <property type="evidence" value="ECO:0007669"/>
    <property type="project" value="TreeGrafter"/>
</dbReference>
<evidence type="ECO:0000256" key="5">
    <source>
        <dbReference type="SAM" id="MobiDB-lite"/>
    </source>
</evidence>
<evidence type="ECO:0000256" key="1">
    <source>
        <dbReference type="ARBA" id="ARBA00009574"/>
    </source>
</evidence>